<reference evidence="1 2" key="1">
    <citation type="submission" date="2024-01" db="EMBL/GenBank/DDBJ databases">
        <title>Genome assemblies of Stephania.</title>
        <authorList>
            <person name="Yang L."/>
        </authorList>
    </citation>
    <scope>NUCLEOTIDE SEQUENCE [LARGE SCALE GENOMIC DNA]</scope>
    <source>
        <strain evidence="1">JXDWG</strain>
        <tissue evidence="1">Leaf</tissue>
    </source>
</reference>
<evidence type="ECO:0000313" key="1">
    <source>
        <dbReference type="EMBL" id="KAK9101387.1"/>
    </source>
</evidence>
<protein>
    <submittedName>
        <fullName evidence="1">Uncharacterized protein</fullName>
    </submittedName>
</protein>
<dbReference type="AlphaFoldDB" id="A0AAP0F2S4"/>
<comment type="caution">
    <text evidence="1">The sequence shown here is derived from an EMBL/GenBank/DDBJ whole genome shotgun (WGS) entry which is preliminary data.</text>
</comment>
<accession>A0AAP0F2S4</accession>
<sequence>MEPALHNTPFLFVCEFEFTNSSHKFKDCGCYHTRLSSPSIAAQIQTPRVCT</sequence>
<dbReference type="EMBL" id="JBBNAG010000010">
    <property type="protein sequence ID" value="KAK9101387.1"/>
    <property type="molecule type" value="Genomic_DNA"/>
</dbReference>
<organism evidence="1 2">
    <name type="scientific">Stephania cephalantha</name>
    <dbReference type="NCBI Taxonomy" id="152367"/>
    <lineage>
        <taxon>Eukaryota</taxon>
        <taxon>Viridiplantae</taxon>
        <taxon>Streptophyta</taxon>
        <taxon>Embryophyta</taxon>
        <taxon>Tracheophyta</taxon>
        <taxon>Spermatophyta</taxon>
        <taxon>Magnoliopsida</taxon>
        <taxon>Ranunculales</taxon>
        <taxon>Menispermaceae</taxon>
        <taxon>Menispermoideae</taxon>
        <taxon>Cissampelideae</taxon>
        <taxon>Stephania</taxon>
    </lineage>
</organism>
<dbReference type="Proteomes" id="UP001419268">
    <property type="component" value="Unassembled WGS sequence"/>
</dbReference>
<evidence type="ECO:0000313" key="2">
    <source>
        <dbReference type="Proteomes" id="UP001419268"/>
    </source>
</evidence>
<name>A0AAP0F2S4_9MAGN</name>
<gene>
    <name evidence="1" type="ORF">Scep_024817</name>
</gene>
<proteinExistence type="predicted"/>
<keyword evidence="2" id="KW-1185">Reference proteome</keyword>